<reference evidence="3" key="1">
    <citation type="submission" date="2022-02" db="EMBL/GenBank/DDBJ databases">
        <title>Crop Bioprotection Bacillus Genome Sequencing.</title>
        <authorList>
            <person name="Dunlap C."/>
        </authorList>
    </citation>
    <scope>NUCLEOTIDE SEQUENCE</scope>
    <source>
        <strain evidence="3">M18B4</strain>
    </source>
</reference>
<gene>
    <name evidence="3" type="ORF">MOC45_05780</name>
</gene>
<feature type="transmembrane region" description="Helical" evidence="1">
    <location>
        <begin position="204"/>
        <end position="224"/>
    </location>
</feature>
<name>A0A9Q4DLX4_BACSC</name>
<dbReference type="AlphaFoldDB" id="A0A9Q4DLX4"/>
<dbReference type="EMBL" id="JALANJ010000007">
    <property type="protein sequence ID" value="MCY8120119.1"/>
    <property type="molecule type" value="Genomic_DNA"/>
</dbReference>
<dbReference type="RefSeq" id="WP_003218970.1">
    <property type="nucleotide sequence ID" value="NZ_CBCRWV010000001.1"/>
</dbReference>
<proteinExistence type="predicted"/>
<dbReference type="Proteomes" id="UP001070352">
    <property type="component" value="Unassembled WGS sequence"/>
</dbReference>
<organism evidence="3 4">
    <name type="scientific">Bacillus spizizenii</name>
    <name type="common">Bacillus subtilis subsp. spizizenii</name>
    <dbReference type="NCBI Taxonomy" id="96241"/>
    <lineage>
        <taxon>Bacteria</taxon>
        <taxon>Bacillati</taxon>
        <taxon>Bacillota</taxon>
        <taxon>Bacilli</taxon>
        <taxon>Bacillales</taxon>
        <taxon>Bacillaceae</taxon>
        <taxon>Bacillus</taxon>
    </lineage>
</organism>
<feature type="transmembrane region" description="Helical" evidence="1">
    <location>
        <begin position="149"/>
        <end position="171"/>
    </location>
</feature>
<protein>
    <submittedName>
        <fullName evidence="3">DUF1206 domain-containing protein</fullName>
    </submittedName>
</protein>
<feature type="domain" description="DUF1206" evidence="2">
    <location>
        <begin position="201"/>
        <end position="269"/>
    </location>
</feature>
<feature type="transmembrane region" description="Helical" evidence="1">
    <location>
        <begin position="67"/>
        <end position="88"/>
    </location>
</feature>
<evidence type="ECO:0000259" key="2">
    <source>
        <dbReference type="Pfam" id="PF06724"/>
    </source>
</evidence>
<feature type="domain" description="DUF1206" evidence="2">
    <location>
        <begin position="25"/>
        <end position="92"/>
    </location>
</feature>
<evidence type="ECO:0000256" key="1">
    <source>
        <dbReference type="SAM" id="Phobius"/>
    </source>
</evidence>
<comment type="caution">
    <text evidence="3">The sequence shown here is derived from an EMBL/GenBank/DDBJ whole genome shotgun (WGS) entry which is preliminary data.</text>
</comment>
<keyword evidence="1" id="KW-1133">Transmembrane helix</keyword>
<feature type="transmembrane region" description="Helical" evidence="1">
    <location>
        <begin position="25"/>
        <end position="47"/>
    </location>
</feature>
<accession>A0A9Q4DLX4</accession>
<feature type="domain" description="DUF1206" evidence="2">
    <location>
        <begin position="109"/>
        <end position="175"/>
    </location>
</feature>
<sequence length="276" mass="30086">MDAKDQCISKIKQETKPWIQRFGRLGYFTFGGVFILLGILALMTAAGAGSGAKDSSGALQTLSRMPYGSILLFFIGVGLIGYVIWMVLSAIKDTEGHGTGRRGLSRRTGNLFSAAVYASIAWNALRFVFDQGSGSTSEQTWSAYVLAQPFGRWLTGFTGAGFIVFAIVQFVKGVRAAFMKEFDTSKMNKQMICIAKNTGRAGNIARAIIFSAIGYFLIKTAMTADPDDTRGFDGALAELARQPHGKMILSILAFGLILYGLYAIMKGIYQHMTWEK</sequence>
<keyword evidence="1" id="KW-0812">Transmembrane</keyword>
<feature type="transmembrane region" description="Helical" evidence="1">
    <location>
        <begin position="244"/>
        <end position="264"/>
    </location>
</feature>
<keyword evidence="1" id="KW-0472">Membrane</keyword>
<evidence type="ECO:0000313" key="4">
    <source>
        <dbReference type="Proteomes" id="UP001070352"/>
    </source>
</evidence>
<dbReference type="InterPro" id="IPR009597">
    <property type="entry name" value="DUF1206"/>
</dbReference>
<evidence type="ECO:0000313" key="3">
    <source>
        <dbReference type="EMBL" id="MCY8120119.1"/>
    </source>
</evidence>
<feature type="transmembrane region" description="Helical" evidence="1">
    <location>
        <begin position="109"/>
        <end position="129"/>
    </location>
</feature>
<dbReference type="Pfam" id="PF06724">
    <property type="entry name" value="DUF1206"/>
    <property type="match status" value="3"/>
</dbReference>